<dbReference type="AlphaFoldDB" id="A0A419S6Y1"/>
<dbReference type="PANTHER" id="PTHR47371:SF3">
    <property type="entry name" value="PHOSPHOGLYCEROL TRANSFERASE I"/>
    <property type="match status" value="1"/>
</dbReference>
<feature type="domain" description="Sulfatase N-terminal" evidence="10">
    <location>
        <begin position="272"/>
        <end position="547"/>
    </location>
</feature>
<keyword evidence="7" id="KW-0479">Metal-binding</keyword>
<dbReference type="PIRSF" id="PIRSF005091">
    <property type="entry name" value="Mmb_sulf_HI1246"/>
    <property type="match status" value="1"/>
</dbReference>
<evidence type="ECO:0000256" key="3">
    <source>
        <dbReference type="ARBA" id="ARBA00022692"/>
    </source>
</evidence>
<feature type="transmembrane region" description="Helical" evidence="9">
    <location>
        <begin position="91"/>
        <end position="113"/>
    </location>
</feature>
<evidence type="ECO:0000259" key="10">
    <source>
        <dbReference type="Pfam" id="PF00884"/>
    </source>
</evidence>
<protein>
    <submittedName>
        <fullName evidence="11">Sulfatase</fullName>
    </submittedName>
</protein>
<dbReference type="InterPro" id="IPR012160">
    <property type="entry name" value="LtaS-like"/>
</dbReference>
<keyword evidence="4 9" id="KW-1133">Transmembrane helix</keyword>
<evidence type="ECO:0000313" key="11">
    <source>
        <dbReference type="EMBL" id="RKD17074.1"/>
    </source>
</evidence>
<evidence type="ECO:0000256" key="4">
    <source>
        <dbReference type="ARBA" id="ARBA00022989"/>
    </source>
</evidence>
<feature type="binding site" evidence="8">
    <location>
        <position position="496"/>
    </location>
    <ligand>
        <name>Mn(2+)</name>
        <dbReference type="ChEBI" id="CHEBI:29035"/>
    </ligand>
</feature>
<keyword evidence="12" id="KW-1185">Reference proteome</keyword>
<dbReference type="InterPro" id="IPR050448">
    <property type="entry name" value="OpgB/LTA_synthase_biosynth"/>
</dbReference>
<feature type="transmembrane region" description="Helical" evidence="9">
    <location>
        <begin position="144"/>
        <end position="164"/>
    </location>
</feature>
<evidence type="ECO:0000256" key="2">
    <source>
        <dbReference type="ARBA" id="ARBA00022475"/>
    </source>
</evidence>
<dbReference type="InterPro" id="IPR017850">
    <property type="entry name" value="Alkaline_phosphatase_core_sf"/>
</dbReference>
<evidence type="ECO:0000256" key="5">
    <source>
        <dbReference type="ARBA" id="ARBA00023136"/>
    </source>
</evidence>
<evidence type="ECO:0000256" key="7">
    <source>
        <dbReference type="PIRSR" id="PIRSR005091-2"/>
    </source>
</evidence>
<dbReference type="Gene3D" id="3.40.720.10">
    <property type="entry name" value="Alkaline Phosphatase, subunit A"/>
    <property type="match status" value="1"/>
</dbReference>
<evidence type="ECO:0000313" key="12">
    <source>
        <dbReference type="Proteomes" id="UP000283433"/>
    </source>
</evidence>
<dbReference type="PANTHER" id="PTHR47371">
    <property type="entry name" value="LIPOTEICHOIC ACID SYNTHASE"/>
    <property type="match status" value="1"/>
</dbReference>
<feature type="active site" evidence="6">
    <location>
        <position position="326"/>
    </location>
</feature>
<keyword evidence="2" id="KW-1003">Cell membrane</keyword>
<evidence type="ECO:0000256" key="8">
    <source>
        <dbReference type="PIRSR" id="PIRSR005091-3"/>
    </source>
</evidence>
<comment type="subcellular location">
    <subcellularLocation>
        <location evidence="1">Cell membrane</location>
        <topology evidence="1">Multi-pass membrane protein</topology>
    </subcellularLocation>
</comment>
<dbReference type="CDD" id="cd16015">
    <property type="entry name" value="LTA_synthase"/>
    <property type="match status" value="1"/>
</dbReference>
<feature type="transmembrane region" description="Helical" evidence="9">
    <location>
        <begin position="61"/>
        <end position="79"/>
    </location>
</feature>
<evidence type="ECO:0000256" key="9">
    <source>
        <dbReference type="SAM" id="Phobius"/>
    </source>
</evidence>
<feature type="binding site" evidence="7">
    <location>
        <position position="441"/>
    </location>
    <ligand>
        <name>substrate</name>
    </ligand>
</feature>
<evidence type="ECO:0000256" key="1">
    <source>
        <dbReference type="ARBA" id="ARBA00004651"/>
    </source>
</evidence>
<dbReference type="Proteomes" id="UP000283433">
    <property type="component" value="Unassembled WGS sequence"/>
</dbReference>
<feature type="transmembrane region" description="Helical" evidence="9">
    <location>
        <begin position="176"/>
        <end position="197"/>
    </location>
</feature>
<sequence>MLKYLKGNVYIALMLRLLIIFLLYTISRALFLLFNLSNFPGLHFEELVRIFLGGLKFDLSAILYLNLLFILSQILPFPFVYSRNYQKTFKWVFFVTNAIGLAANAGDIVYYPFTLKRTTFSAFAQFSNEENLGSLFIKFIFIDYWYITLLYIAMLALMVWLYKRIKTQKPNIPSKILYYSSSVGIMLLLAWFCVAGLRGGFRHSTRPITVSNAGEFVKDPAQINIVINTPFSVIRTISTKPLKKRDYFNQATLDSIYNPVKLPDTSQAFNKKNVVVLVLESFSREYIGAFNPTLEGGKYKGYAPFLDSLKSVSLSFNNAYANGRKSIEGLPSVIASIPGINEPFVLGYYSGNRINSLGGLLGKEGYHTSFFHGAPNGSMGFSSFINMAGIKHYYGKTEYNNDADFDGIWGIWDEPFLQFWANKMNTFPQPFFSNVFTLSSHHPFKVPEKYEGKFPKGTLPIHQNIGYSDMALRKFFQTASKMPWYKNTIFVLTADHSTVAWHDEYKTSIGAYAVPIIIFDPSGELKGQIDAPVQQIDIFPTIMNYLHYPKPYFAFGNDMLNPKEHFVINTIDGDYQIMVGDYVMLSRDGKAIKLYNYREDILLKNNLLKQEPLLVAKMERYLKAFIQQYNAHMIDNSLTVKRR</sequence>
<dbReference type="OrthoDB" id="9777768at2"/>
<dbReference type="EMBL" id="MBTA01000012">
    <property type="protein sequence ID" value="RKD17074.1"/>
    <property type="molecule type" value="Genomic_DNA"/>
</dbReference>
<comment type="caution">
    <text evidence="11">The sequence shown here is derived from an EMBL/GenBank/DDBJ whole genome shotgun (WGS) entry which is preliminary data.</text>
</comment>
<feature type="transmembrane region" description="Helical" evidence="9">
    <location>
        <begin position="12"/>
        <end position="34"/>
    </location>
</feature>
<proteinExistence type="predicted"/>
<keyword evidence="3 9" id="KW-0812">Transmembrane</keyword>
<dbReference type="Gene3D" id="3.30.1120.80">
    <property type="match status" value="1"/>
</dbReference>
<keyword evidence="7" id="KW-0464">Manganese</keyword>
<accession>A0A419S6Y1</accession>
<dbReference type="SUPFAM" id="SSF53649">
    <property type="entry name" value="Alkaline phosphatase-like"/>
    <property type="match status" value="1"/>
</dbReference>
<feature type="binding site" evidence="8">
    <location>
        <position position="280"/>
    </location>
    <ligand>
        <name>Mn(2+)</name>
        <dbReference type="ChEBI" id="CHEBI:29035"/>
    </ligand>
</feature>
<dbReference type="RefSeq" id="WP_120181269.1">
    <property type="nucleotide sequence ID" value="NZ_MBTA01000012.1"/>
</dbReference>
<gene>
    <name evidence="11" type="ORF">BCY91_02700</name>
</gene>
<organism evidence="11 12">
    <name type="scientific">Pelobium manganitolerans</name>
    <dbReference type="NCBI Taxonomy" id="1842495"/>
    <lineage>
        <taxon>Bacteria</taxon>
        <taxon>Pseudomonadati</taxon>
        <taxon>Bacteroidota</taxon>
        <taxon>Sphingobacteriia</taxon>
        <taxon>Sphingobacteriales</taxon>
        <taxon>Sphingobacteriaceae</taxon>
        <taxon>Pelobium</taxon>
    </lineage>
</organism>
<dbReference type="InterPro" id="IPR000917">
    <property type="entry name" value="Sulfatase_N"/>
</dbReference>
<feature type="binding site" evidence="8">
    <location>
        <position position="495"/>
    </location>
    <ligand>
        <name>Mn(2+)</name>
        <dbReference type="ChEBI" id="CHEBI:29035"/>
    </ligand>
</feature>
<evidence type="ECO:0000256" key="6">
    <source>
        <dbReference type="PIRSR" id="PIRSR005091-1"/>
    </source>
</evidence>
<name>A0A419S6Y1_9SPHI</name>
<reference evidence="11 12" key="1">
    <citation type="submission" date="2016-07" db="EMBL/GenBank/DDBJ databases">
        <title>Genome of Pelobium manganitolerans.</title>
        <authorList>
            <person name="Wu S."/>
            <person name="Wang G."/>
        </authorList>
    </citation>
    <scope>NUCLEOTIDE SEQUENCE [LARGE SCALE GENOMIC DNA]</scope>
    <source>
        <strain evidence="11 12">YS-25</strain>
    </source>
</reference>
<keyword evidence="5 9" id="KW-0472">Membrane</keyword>
<dbReference type="Pfam" id="PF00884">
    <property type="entry name" value="Sulfatase"/>
    <property type="match status" value="1"/>
</dbReference>
<dbReference type="GO" id="GO:0046872">
    <property type="term" value="F:metal ion binding"/>
    <property type="evidence" value="ECO:0007669"/>
    <property type="project" value="UniProtKB-KW"/>
</dbReference>
<dbReference type="GO" id="GO:0005886">
    <property type="term" value="C:plasma membrane"/>
    <property type="evidence" value="ECO:0007669"/>
    <property type="project" value="UniProtKB-SubCell"/>
</dbReference>